<comment type="caution">
    <text evidence="4">The sequence shown here is derived from an EMBL/GenBank/DDBJ whole genome shotgun (WGS) entry which is preliminary data.</text>
</comment>
<keyword evidence="2" id="KW-0812">Transmembrane</keyword>
<dbReference type="Proteomes" id="UP001305414">
    <property type="component" value="Unassembled WGS sequence"/>
</dbReference>
<sequence length="640" mass="67819">MARMIITKRVLPLVLVAVPVLSFNPSFKLHAVIEDTKVHNGMKGVGHNQFMGKAVVTTDSLPPLITPEPALKITKLARYNRVREALAPPPPPPAGGGGTDSISSSLSSQISSSLSSQLSSSLSTQLSSSLSTQLSSSLSSQLSSNLSTQLSSSLSAQSSSSLAVAISSASISASQSAQSAIDSAKASASSAVSSALSAMRSTFTTASSTATGSTTSVLSSTSSTVTSTSQAAEYTPTVGYTLSPESRGLNLGGNQLAGIIVGVFFVSSFSSILATYFLLRYRRKRAVISSTLDPLDEARRRWPWPSLSKFRGDTVSTNYPANASTGHYQFRNGFRSMLGPEIRRPSRQKSPVSEVPLPSPLGPGSTSDQILPVSPLSDQQLDGSGRQRSPSVRFPFIGNNTQRRSSSEMSDAGPIRFMISRNRTQSGTQQIQIVRVGRKEIAPRQLPNLRTTAMLPSQNRGPDRAISSLLSPPIIPLRFSSLNAHNAFVPQNPASSCDDDGTFLLTTDDESAEPIPEPSHEQARSSSSQFSIINQDLTQFDPGGDPDQRQPISRFSVSTIPPPSLDYSGSSNSPVLDQQQNLEIITTPLRPVPPSPSQLRAPVPRRPHLMPNVGISMSFYGQDSSSSETGDPSGNGCNGA</sequence>
<name>A0AAN7ULF6_9PEZI</name>
<organism evidence="4 5">
    <name type="scientific">Xylaria bambusicola</name>
    <dbReference type="NCBI Taxonomy" id="326684"/>
    <lineage>
        <taxon>Eukaryota</taxon>
        <taxon>Fungi</taxon>
        <taxon>Dikarya</taxon>
        <taxon>Ascomycota</taxon>
        <taxon>Pezizomycotina</taxon>
        <taxon>Sordariomycetes</taxon>
        <taxon>Xylariomycetidae</taxon>
        <taxon>Xylariales</taxon>
        <taxon>Xylariaceae</taxon>
        <taxon>Xylaria</taxon>
    </lineage>
</organism>
<evidence type="ECO:0000313" key="4">
    <source>
        <dbReference type="EMBL" id="KAK5629433.1"/>
    </source>
</evidence>
<feature type="compositionally biased region" description="Low complexity" evidence="1">
    <location>
        <begin position="350"/>
        <end position="367"/>
    </location>
</feature>
<dbReference type="AlphaFoldDB" id="A0AAN7ULF6"/>
<feature type="transmembrane region" description="Helical" evidence="2">
    <location>
        <begin position="256"/>
        <end position="279"/>
    </location>
</feature>
<feature type="compositionally biased region" description="Polar residues" evidence="1">
    <location>
        <begin position="524"/>
        <end position="538"/>
    </location>
</feature>
<dbReference type="EMBL" id="JAWHQM010000011">
    <property type="protein sequence ID" value="KAK5629433.1"/>
    <property type="molecule type" value="Genomic_DNA"/>
</dbReference>
<evidence type="ECO:0000256" key="3">
    <source>
        <dbReference type="SAM" id="SignalP"/>
    </source>
</evidence>
<feature type="region of interest" description="Disordered" evidence="1">
    <location>
        <begin position="84"/>
        <end position="106"/>
    </location>
</feature>
<evidence type="ECO:0000256" key="2">
    <source>
        <dbReference type="SAM" id="Phobius"/>
    </source>
</evidence>
<keyword evidence="2" id="KW-1133">Transmembrane helix</keyword>
<feature type="compositionally biased region" description="Acidic residues" evidence="1">
    <location>
        <begin position="497"/>
        <end position="512"/>
    </location>
</feature>
<reference evidence="4 5" key="1">
    <citation type="submission" date="2023-10" db="EMBL/GenBank/DDBJ databases">
        <title>Draft genome sequence of Xylaria bambusicola isolate GMP-LS, the root and basal stem rot pathogen of sugarcane in Indonesia.</title>
        <authorList>
            <person name="Selvaraj P."/>
            <person name="Muralishankar V."/>
            <person name="Muruganantham S."/>
            <person name="Sp S."/>
            <person name="Haryani S."/>
            <person name="Lau K.J.X."/>
            <person name="Naqvi N.I."/>
        </authorList>
    </citation>
    <scope>NUCLEOTIDE SEQUENCE [LARGE SCALE GENOMIC DNA]</scope>
    <source>
        <strain evidence="4">GMP-LS</strain>
    </source>
</reference>
<protein>
    <recommendedName>
        <fullName evidence="6">Mid2 domain-containing protein</fullName>
    </recommendedName>
</protein>
<evidence type="ECO:0000313" key="5">
    <source>
        <dbReference type="Proteomes" id="UP001305414"/>
    </source>
</evidence>
<feature type="compositionally biased region" description="Polar residues" evidence="1">
    <location>
        <begin position="398"/>
        <end position="409"/>
    </location>
</feature>
<keyword evidence="2" id="KW-0472">Membrane</keyword>
<feature type="compositionally biased region" description="Polar residues" evidence="1">
    <location>
        <begin position="550"/>
        <end position="559"/>
    </location>
</feature>
<accession>A0AAN7ULF6</accession>
<evidence type="ECO:0008006" key="6">
    <source>
        <dbReference type="Google" id="ProtNLM"/>
    </source>
</evidence>
<feature type="signal peptide" evidence="3">
    <location>
        <begin position="1"/>
        <end position="22"/>
    </location>
</feature>
<feature type="region of interest" description="Disordered" evidence="1">
    <location>
        <begin position="341"/>
        <end position="412"/>
    </location>
</feature>
<gene>
    <name evidence="4" type="ORF">RRF57_005148</name>
</gene>
<keyword evidence="3" id="KW-0732">Signal</keyword>
<proteinExistence type="predicted"/>
<feature type="compositionally biased region" description="Polar residues" evidence="1">
    <location>
        <begin position="619"/>
        <end position="632"/>
    </location>
</feature>
<feature type="compositionally biased region" description="Polar residues" evidence="1">
    <location>
        <begin position="567"/>
        <end position="584"/>
    </location>
</feature>
<evidence type="ECO:0000256" key="1">
    <source>
        <dbReference type="SAM" id="MobiDB-lite"/>
    </source>
</evidence>
<feature type="region of interest" description="Disordered" evidence="1">
    <location>
        <begin position="492"/>
        <end position="640"/>
    </location>
</feature>
<feature type="chain" id="PRO_5042874712" description="Mid2 domain-containing protein" evidence="3">
    <location>
        <begin position="23"/>
        <end position="640"/>
    </location>
</feature>
<feature type="compositionally biased region" description="Polar residues" evidence="1">
    <location>
        <begin position="376"/>
        <end position="390"/>
    </location>
</feature>
<keyword evidence="5" id="KW-1185">Reference proteome</keyword>